<dbReference type="OrthoDB" id="9801383at2"/>
<organism evidence="2 3">
    <name type="scientific">Methylophaga lonarensis MPL</name>
    <dbReference type="NCBI Taxonomy" id="1286106"/>
    <lineage>
        <taxon>Bacteria</taxon>
        <taxon>Pseudomonadati</taxon>
        <taxon>Pseudomonadota</taxon>
        <taxon>Gammaproteobacteria</taxon>
        <taxon>Thiotrichales</taxon>
        <taxon>Piscirickettsiaceae</taxon>
        <taxon>Methylophaga</taxon>
    </lineage>
</organism>
<feature type="region of interest" description="Disordered" evidence="1">
    <location>
        <begin position="597"/>
        <end position="636"/>
    </location>
</feature>
<accession>M7NY44</accession>
<dbReference type="AlphaFoldDB" id="M7NY44"/>
<name>M7NY44_9GAMM</name>
<proteinExistence type="predicted"/>
<protein>
    <submittedName>
        <fullName evidence="2">Phosphatase</fullName>
    </submittedName>
</protein>
<gene>
    <name evidence="2" type="ORF">MPL1_11838</name>
</gene>
<feature type="compositionally biased region" description="Polar residues" evidence="1">
    <location>
        <begin position="600"/>
        <end position="610"/>
    </location>
</feature>
<dbReference type="Pfam" id="PF05787">
    <property type="entry name" value="PhoX"/>
    <property type="match status" value="1"/>
</dbReference>
<comment type="caution">
    <text evidence="2">The sequence shown here is derived from an EMBL/GenBank/DDBJ whole genome shotgun (WGS) entry which is preliminary data.</text>
</comment>
<dbReference type="PANTHER" id="PTHR35399">
    <property type="entry name" value="SLR8030 PROTEIN"/>
    <property type="match status" value="1"/>
</dbReference>
<evidence type="ECO:0000313" key="2">
    <source>
        <dbReference type="EMBL" id="EMR12136.1"/>
    </source>
</evidence>
<keyword evidence="3" id="KW-1185">Reference proteome</keyword>
<dbReference type="PANTHER" id="PTHR35399:SF2">
    <property type="entry name" value="DUF839 DOMAIN-CONTAINING PROTEIN"/>
    <property type="match status" value="1"/>
</dbReference>
<evidence type="ECO:0000256" key="1">
    <source>
        <dbReference type="SAM" id="MobiDB-lite"/>
    </source>
</evidence>
<dbReference type="InterPro" id="IPR008557">
    <property type="entry name" value="PhoX"/>
</dbReference>
<dbReference type="STRING" id="1286106.MPL1_11838"/>
<dbReference type="eggNOG" id="COG3211">
    <property type="taxonomic scope" value="Bacteria"/>
</dbReference>
<reference evidence="2 3" key="1">
    <citation type="journal article" date="2013" name="Genome Announc.">
        <title>Draft Genome Sequence of Methylophaga lonarensis MPLT, a Haloalkaliphilic (Non-Methane-Utilizing) Methylotroph.</title>
        <authorList>
            <person name="Shetty S.A."/>
            <person name="Marathe N.P."/>
            <person name="Munot H."/>
            <person name="Antony C.P."/>
            <person name="Dhotre D.P."/>
            <person name="Murrell J.C."/>
            <person name="Shouche Y.S."/>
        </authorList>
    </citation>
    <scope>NUCLEOTIDE SEQUENCE [LARGE SCALE GENOMIC DNA]</scope>
    <source>
        <strain evidence="2 3">MPL</strain>
    </source>
</reference>
<dbReference type="Proteomes" id="UP000012019">
    <property type="component" value="Unassembled WGS sequence"/>
</dbReference>
<evidence type="ECO:0000313" key="3">
    <source>
        <dbReference type="Proteomes" id="UP000012019"/>
    </source>
</evidence>
<dbReference type="SUPFAM" id="SSF63829">
    <property type="entry name" value="Calcium-dependent phosphotriesterase"/>
    <property type="match status" value="1"/>
</dbReference>
<sequence length="636" mass="69982">MKKLTFQQLLQARLSRRQSLQLGLGALMTSMLPMPALARTALADSVSKGLLGFQSIPVSHLLDDIVVPPGYQAEVFFRWGDPVSDGPEFQMDASNSAADQALQAGMHHDGMDFYALPRGSNNSDHGLLVMNHEYLDLQLIHNDGSHLDSPDSYSADKVLKEQQAHGVSVIEVKKIDGHWQIQRPSTYGRRITATTPMQISGPAAGSDWIKTAADPQGLKVLGTLNNCAHGKTPWGTYLACEENFNGYFTNAEQAEVSSVQRLRWQRYHLGRSYYGWQQFDTRFDMAKEPNEVNRFGWMAEIDPYQPDSMPIKRTALGRFAHENAAFRLTRDQRVVVYSGDDARFEYIYKYVSHEAWDGTQGSHHGHLLDNGVLYVAQLHEDGSGQWLPLVWGQGPLTADNGFADQADVLVHARLAADALGATPMDRPEWIASHPELDSVFVSLTNNVQRGSGDNVSADAANPRNHNLYGHIVRIDEADPAALNFGWEVFALAGGEEDGGTIDGDIYACPDGMLIDDRGVLWVQTDIADRQLNSGDYAKFGNNQMLAVDARTGETRRFLTGPVGCEITGAVMAPDMKALWVNIQHPGSVPDVLRAQGVEKSPQNPRASSNWPDHHPQGRPRSATVLVTKHDGGVIGT</sequence>
<dbReference type="RefSeq" id="WP_009727322.1">
    <property type="nucleotide sequence ID" value="NZ_APHR01000070.1"/>
</dbReference>
<dbReference type="PATRIC" id="fig|1286106.3.peg.2369"/>
<dbReference type="EMBL" id="APHR01000070">
    <property type="protein sequence ID" value="EMR12136.1"/>
    <property type="molecule type" value="Genomic_DNA"/>
</dbReference>
<feature type="compositionally biased region" description="Basic and acidic residues" evidence="1">
    <location>
        <begin position="627"/>
        <end position="636"/>
    </location>
</feature>